<evidence type="ECO:0000313" key="2">
    <source>
        <dbReference type="EMBL" id="QNL44855.1"/>
    </source>
</evidence>
<proteinExistence type="predicted"/>
<dbReference type="AlphaFoldDB" id="A0A7G9B5M4"/>
<evidence type="ECO:0000313" key="3">
    <source>
        <dbReference type="Proteomes" id="UP000515960"/>
    </source>
</evidence>
<feature type="domain" description="Putative zinc ribbon" evidence="1">
    <location>
        <begin position="5"/>
        <end position="84"/>
    </location>
</feature>
<name>A0A7G9B5M4_9FIRM</name>
<reference evidence="2 3" key="1">
    <citation type="submission" date="2020-08" db="EMBL/GenBank/DDBJ databases">
        <authorList>
            <person name="Liu C."/>
            <person name="Sun Q."/>
        </authorList>
    </citation>
    <scope>NUCLEOTIDE SEQUENCE [LARGE SCALE GENOMIC DNA]</scope>
    <source>
        <strain evidence="2 3">NSJ-62</strain>
    </source>
</reference>
<gene>
    <name evidence="2" type="ORF">H8790_02030</name>
</gene>
<protein>
    <submittedName>
        <fullName evidence="2">Zinc ribbon domain-containing protein</fullName>
    </submittedName>
</protein>
<keyword evidence="3" id="KW-1185">Reference proteome</keyword>
<dbReference type="Proteomes" id="UP000515960">
    <property type="component" value="Chromosome"/>
</dbReference>
<dbReference type="InterPro" id="IPR025868">
    <property type="entry name" value="Zn_ribbon_dom_put"/>
</dbReference>
<dbReference type="RefSeq" id="WP_187333439.1">
    <property type="nucleotide sequence ID" value="NZ_CP060490.1"/>
</dbReference>
<accession>A0A7G9B5M4</accession>
<dbReference type="EMBL" id="CP060490">
    <property type="protein sequence ID" value="QNL44855.1"/>
    <property type="molecule type" value="Genomic_DNA"/>
</dbReference>
<dbReference type="Pfam" id="PF12674">
    <property type="entry name" value="Zn_ribbon_2"/>
    <property type="match status" value="1"/>
</dbReference>
<sequence>MNQKFCQSCGMPMEDALYGTEADGAKSTEYCKYCYENGRFTFEGSMEEMIDICVRPMLESNPGMSDQQARQMMGQFLPTLKRWQGR</sequence>
<evidence type="ECO:0000259" key="1">
    <source>
        <dbReference type="Pfam" id="PF12674"/>
    </source>
</evidence>
<dbReference type="KEGG" id="ohi:H8790_02030"/>
<organism evidence="2 3">
    <name type="scientific">Oscillibacter hominis</name>
    <dbReference type="NCBI Taxonomy" id="2763056"/>
    <lineage>
        <taxon>Bacteria</taxon>
        <taxon>Bacillati</taxon>
        <taxon>Bacillota</taxon>
        <taxon>Clostridia</taxon>
        <taxon>Eubacteriales</taxon>
        <taxon>Oscillospiraceae</taxon>
        <taxon>Oscillibacter</taxon>
    </lineage>
</organism>